<reference evidence="7 8" key="1">
    <citation type="submission" date="2020-04" db="EMBL/GenBank/DDBJ databases">
        <title>Ramlibacter sp. G-1-2-2 isolated from soil.</title>
        <authorList>
            <person name="Dahal R.H."/>
        </authorList>
    </citation>
    <scope>NUCLEOTIDE SEQUENCE [LARGE SCALE GENOMIC DNA]</scope>
    <source>
        <strain evidence="7 8">G-1-2-2</strain>
    </source>
</reference>
<dbReference type="PANTHER" id="PTHR31157">
    <property type="entry name" value="SCP DOMAIN-CONTAINING PROTEIN"/>
    <property type="match status" value="1"/>
</dbReference>
<evidence type="ECO:0000256" key="1">
    <source>
        <dbReference type="ARBA" id="ARBA00004141"/>
    </source>
</evidence>
<keyword evidence="3 5" id="KW-1133">Transmembrane helix</keyword>
<evidence type="ECO:0000313" key="7">
    <source>
        <dbReference type="EMBL" id="NML43461.1"/>
    </source>
</evidence>
<evidence type="ECO:0000256" key="5">
    <source>
        <dbReference type="SAM" id="Phobius"/>
    </source>
</evidence>
<dbReference type="Pfam" id="PF00188">
    <property type="entry name" value="CAP"/>
    <property type="match status" value="1"/>
</dbReference>
<dbReference type="Gene3D" id="3.40.33.10">
    <property type="entry name" value="CAP"/>
    <property type="match status" value="1"/>
</dbReference>
<dbReference type="EMBL" id="JABBFX010000001">
    <property type="protein sequence ID" value="NML43461.1"/>
    <property type="molecule type" value="Genomic_DNA"/>
</dbReference>
<feature type="transmembrane region" description="Helical" evidence="5">
    <location>
        <begin position="26"/>
        <end position="49"/>
    </location>
</feature>
<dbReference type="Pfam" id="PF02674">
    <property type="entry name" value="Colicin_V"/>
    <property type="match status" value="1"/>
</dbReference>
<evidence type="ECO:0000313" key="8">
    <source>
        <dbReference type="Proteomes" id="UP000541185"/>
    </source>
</evidence>
<dbReference type="CDD" id="cd05379">
    <property type="entry name" value="CAP_bacterial"/>
    <property type="match status" value="1"/>
</dbReference>
<keyword evidence="4 5" id="KW-0472">Membrane</keyword>
<feature type="transmembrane region" description="Helical" evidence="5">
    <location>
        <begin position="104"/>
        <end position="128"/>
    </location>
</feature>
<dbReference type="PANTHER" id="PTHR31157:SF1">
    <property type="entry name" value="SCP DOMAIN-CONTAINING PROTEIN"/>
    <property type="match status" value="1"/>
</dbReference>
<dbReference type="InterPro" id="IPR035940">
    <property type="entry name" value="CAP_sf"/>
</dbReference>
<proteinExistence type="predicted"/>
<dbReference type="GO" id="GO:0016020">
    <property type="term" value="C:membrane"/>
    <property type="evidence" value="ECO:0007669"/>
    <property type="project" value="UniProtKB-SubCell"/>
</dbReference>
<comment type="subcellular location">
    <subcellularLocation>
        <location evidence="1">Membrane</location>
        <topology evidence="1">Multi-pass membrane protein</topology>
    </subcellularLocation>
</comment>
<feature type="domain" description="SCP" evidence="6">
    <location>
        <begin position="202"/>
        <end position="308"/>
    </location>
</feature>
<dbReference type="SUPFAM" id="SSF55797">
    <property type="entry name" value="PR-1-like"/>
    <property type="match status" value="1"/>
</dbReference>
<feature type="transmembrane region" description="Helical" evidence="5">
    <location>
        <begin position="61"/>
        <end position="84"/>
    </location>
</feature>
<dbReference type="AlphaFoldDB" id="A0A848H1K7"/>
<evidence type="ECO:0000256" key="2">
    <source>
        <dbReference type="ARBA" id="ARBA00022692"/>
    </source>
</evidence>
<evidence type="ECO:0000256" key="3">
    <source>
        <dbReference type="ARBA" id="ARBA00022989"/>
    </source>
</evidence>
<evidence type="ECO:0000256" key="4">
    <source>
        <dbReference type="ARBA" id="ARBA00023136"/>
    </source>
</evidence>
<accession>A0A848H1K7</accession>
<gene>
    <name evidence="7" type="ORF">HHL11_06830</name>
</gene>
<keyword evidence="2 5" id="KW-0812">Transmembrane</keyword>
<evidence type="ECO:0000259" key="6">
    <source>
        <dbReference type="Pfam" id="PF00188"/>
    </source>
</evidence>
<dbReference type="Proteomes" id="UP000541185">
    <property type="component" value="Unassembled WGS sequence"/>
</dbReference>
<dbReference type="RefSeq" id="WP_169417666.1">
    <property type="nucleotide sequence ID" value="NZ_JABBFX010000001.1"/>
</dbReference>
<dbReference type="InterPro" id="IPR014044">
    <property type="entry name" value="CAP_dom"/>
</dbReference>
<comment type="caution">
    <text evidence="7">The sequence shown here is derived from an EMBL/GenBank/DDBJ whole genome shotgun (WGS) entry which is preliminary data.</text>
</comment>
<dbReference type="GO" id="GO:0009403">
    <property type="term" value="P:toxin biosynthetic process"/>
    <property type="evidence" value="ECO:0007669"/>
    <property type="project" value="InterPro"/>
</dbReference>
<name>A0A848H1K7_9BURK</name>
<dbReference type="InterPro" id="IPR003825">
    <property type="entry name" value="Colicin-V_CvpA"/>
</dbReference>
<sequence length="319" mass="34240">MPLNLVDVALFLVVLAGGLGGWSRGFVYSVLDLLTLAASLAVALLVYRWPAEWAGTLMPQLGAWAAPLAFVILFFLAHFLLGAATLAVARQAPPAVHRNVANRLLGLLPGLANGCIHAIVVAVVLLTVPLGPLTPWARDSALANGMARPAEWVELQLAPVFDPAVHRTLQALTVDPESRQTITLRTRVAHSEPRPDLEAAMLDLVNDERTQRGLAPLAADPVLAELARAHSRDMFARGYFSHLTPDGRDLSDRMRTARLGYLSAGENLAFAPTLALAHSGLMHSPGHRANILRKQFGRVGIGVLDGGLLGLMVTQDFRN</sequence>
<keyword evidence="8" id="KW-1185">Reference proteome</keyword>
<organism evidence="7 8">
    <name type="scientific">Ramlibacter agri</name>
    <dbReference type="NCBI Taxonomy" id="2728837"/>
    <lineage>
        <taxon>Bacteria</taxon>
        <taxon>Pseudomonadati</taxon>
        <taxon>Pseudomonadota</taxon>
        <taxon>Betaproteobacteria</taxon>
        <taxon>Burkholderiales</taxon>
        <taxon>Comamonadaceae</taxon>
        <taxon>Ramlibacter</taxon>
    </lineage>
</organism>
<protein>
    <recommendedName>
        <fullName evidence="6">SCP domain-containing protein</fullName>
    </recommendedName>
</protein>